<evidence type="ECO:0000256" key="2">
    <source>
        <dbReference type="ARBA" id="ARBA00023235"/>
    </source>
</evidence>
<sequence>MTQQHRWASHLVEDVLPWWEAHGADDARGGVRTGFDNDGVLVSSDRFTWSQGRWAWLAGELADEADAGRLPVDAATWRRRCLDTSARMIAEAVRPDGRTHFRVTEAGEPVTDAAGESATSVFADLFVVLGLSAGLRQLPAGDPRRGAWLEAATRILMTARDALVARTAVSEPYPVPEGFTDLAGPMTLLHVSAELLRIPEHPPMAREVRDGAGAQVERLHLVDGLWREFAPLRDGLDDTLLARHITPGHLLELLWMIEHAGEQDPGFGVLTAQARLAYAERAASLGWDADLGGVLRYVDRDGGAPHGRTVAGSPYEALVRDTWDTKLWWVHAEALYALTRYAPHSPALADAAARVQEWTMRVFPEPGGEWLQIRDRAGDPLNRVVALPVKDPFHIARALIFMNRLTA</sequence>
<dbReference type="RefSeq" id="WP_129459240.1">
    <property type="nucleotide sequence ID" value="NZ_PPCV01000007.1"/>
</dbReference>
<evidence type="ECO:0000256" key="1">
    <source>
        <dbReference type="ARBA" id="ARBA00008558"/>
    </source>
</evidence>
<dbReference type="PANTHER" id="PTHR15108">
    <property type="entry name" value="N-ACYLGLUCOSAMINE-2-EPIMERASE"/>
    <property type="match status" value="1"/>
</dbReference>
<evidence type="ECO:0000313" key="4">
    <source>
        <dbReference type="Proteomes" id="UP000290624"/>
    </source>
</evidence>
<protein>
    <submittedName>
        <fullName evidence="3">N-acylglucosamine 2-epimerase</fullName>
    </submittedName>
</protein>
<dbReference type="InterPro" id="IPR008928">
    <property type="entry name" value="6-hairpin_glycosidase_sf"/>
</dbReference>
<comment type="caution">
    <text evidence="3">The sequence shown here is derived from an EMBL/GenBank/DDBJ whole genome shotgun (WGS) entry which is preliminary data.</text>
</comment>
<dbReference type="Pfam" id="PF07221">
    <property type="entry name" value="GlcNAc_2-epim"/>
    <property type="match status" value="1"/>
</dbReference>
<dbReference type="Gene3D" id="1.50.10.10">
    <property type="match status" value="1"/>
</dbReference>
<dbReference type="InterPro" id="IPR012341">
    <property type="entry name" value="6hp_glycosidase-like_sf"/>
</dbReference>
<comment type="similarity">
    <text evidence="1">Belongs to the N-acylglucosamine 2-epimerase family.</text>
</comment>
<proteinExistence type="inferred from homology"/>
<dbReference type="OrthoDB" id="5141876at2"/>
<accession>A0A4Q2EGE9</accession>
<keyword evidence="4" id="KW-1185">Reference proteome</keyword>
<name>A0A4Q2EGE9_9ACTN</name>
<dbReference type="AlphaFoldDB" id="A0A4Q2EGE9"/>
<dbReference type="GO" id="GO:0005975">
    <property type="term" value="P:carbohydrate metabolic process"/>
    <property type="evidence" value="ECO:0007669"/>
    <property type="project" value="InterPro"/>
</dbReference>
<gene>
    <name evidence="3" type="ORF">C1706_10760</name>
</gene>
<evidence type="ECO:0000313" key="3">
    <source>
        <dbReference type="EMBL" id="RXW31632.1"/>
    </source>
</evidence>
<dbReference type="EMBL" id="PPCV01000007">
    <property type="protein sequence ID" value="RXW31632.1"/>
    <property type="molecule type" value="Genomic_DNA"/>
</dbReference>
<dbReference type="Proteomes" id="UP000290624">
    <property type="component" value="Unassembled WGS sequence"/>
</dbReference>
<reference evidence="3 4" key="1">
    <citation type="submission" date="2018-01" db="EMBL/GenBank/DDBJ databases">
        <title>Lactibacter flavus gen. nov., sp. nov., a novel bacterium of the family Propionibacteriaceae isolated from raw milk and dairy products.</title>
        <authorList>
            <person name="Wenning M."/>
            <person name="Breitenwieser F."/>
            <person name="Huptas C."/>
            <person name="von Neubeck M."/>
            <person name="Busse H.-J."/>
            <person name="Scherer S."/>
        </authorList>
    </citation>
    <scope>NUCLEOTIDE SEQUENCE [LARGE SCALE GENOMIC DNA]</scope>
    <source>
        <strain evidence="3 4">VG341</strain>
    </source>
</reference>
<dbReference type="GO" id="GO:0016853">
    <property type="term" value="F:isomerase activity"/>
    <property type="evidence" value="ECO:0007669"/>
    <property type="project" value="UniProtKB-KW"/>
</dbReference>
<dbReference type="InterPro" id="IPR010819">
    <property type="entry name" value="AGE/CE"/>
</dbReference>
<keyword evidence="2" id="KW-0413">Isomerase</keyword>
<organism evidence="3 4">
    <name type="scientific">Propioniciclava flava</name>
    <dbReference type="NCBI Taxonomy" id="2072026"/>
    <lineage>
        <taxon>Bacteria</taxon>
        <taxon>Bacillati</taxon>
        <taxon>Actinomycetota</taxon>
        <taxon>Actinomycetes</taxon>
        <taxon>Propionibacteriales</taxon>
        <taxon>Propionibacteriaceae</taxon>
        <taxon>Propioniciclava</taxon>
    </lineage>
</organism>
<dbReference type="SUPFAM" id="SSF48208">
    <property type="entry name" value="Six-hairpin glycosidases"/>
    <property type="match status" value="1"/>
</dbReference>